<name>A0A4Z2IPS8_9TELE</name>
<sequence>MLRYLSINLCPGTRHFVVSSDPVVQNLSRLVPVNLPTVRGIRQRIGPVSSPSSAQNTVNPPFLSPWISVLRRQQGGVVDDGAVLGPVNDLHGDELGAEGQDVELGASGLVLSHHLWDGLALHTPAGELEDGDAILLRLSCCGKKEQ</sequence>
<comment type="caution">
    <text evidence="1">The sequence shown here is derived from an EMBL/GenBank/DDBJ whole genome shotgun (WGS) entry which is preliminary data.</text>
</comment>
<accession>A0A4Z2IPS8</accession>
<dbReference type="AlphaFoldDB" id="A0A4Z2IPS8"/>
<reference evidence="1 2" key="1">
    <citation type="submission" date="2019-03" db="EMBL/GenBank/DDBJ databases">
        <title>First draft genome of Liparis tanakae, snailfish: a comprehensive survey of snailfish specific genes.</title>
        <authorList>
            <person name="Kim W."/>
            <person name="Song I."/>
            <person name="Jeong J.-H."/>
            <person name="Kim D."/>
            <person name="Kim S."/>
            <person name="Ryu S."/>
            <person name="Song J.Y."/>
            <person name="Lee S.K."/>
        </authorList>
    </citation>
    <scope>NUCLEOTIDE SEQUENCE [LARGE SCALE GENOMIC DNA]</scope>
    <source>
        <tissue evidence="1">Muscle</tissue>
    </source>
</reference>
<dbReference type="Proteomes" id="UP000314294">
    <property type="component" value="Unassembled WGS sequence"/>
</dbReference>
<dbReference type="EMBL" id="SRLO01000062">
    <property type="protein sequence ID" value="TNN79678.1"/>
    <property type="molecule type" value="Genomic_DNA"/>
</dbReference>
<organism evidence="1 2">
    <name type="scientific">Liparis tanakae</name>
    <name type="common">Tanaka's snailfish</name>
    <dbReference type="NCBI Taxonomy" id="230148"/>
    <lineage>
        <taxon>Eukaryota</taxon>
        <taxon>Metazoa</taxon>
        <taxon>Chordata</taxon>
        <taxon>Craniata</taxon>
        <taxon>Vertebrata</taxon>
        <taxon>Euteleostomi</taxon>
        <taxon>Actinopterygii</taxon>
        <taxon>Neopterygii</taxon>
        <taxon>Teleostei</taxon>
        <taxon>Neoteleostei</taxon>
        <taxon>Acanthomorphata</taxon>
        <taxon>Eupercaria</taxon>
        <taxon>Perciformes</taxon>
        <taxon>Cottioidei</taxon>
        <taxon>Cottales</taxon>
        <taxon>Liparidae</taxon>
        <taxon>Liparis</taxon>
    </lineage>
</organism>
<gene>
    <name evidence="1" type="ORF">EYF80_010052</name>
</gene>
<proteinExistence type="predicted"/>
<keyword evidence="2" id="KW-1185">Reference proteome</keyword>
<protein>
    <submittedName>
        <fullName evidence="1">Uncharacterized protein</fullName>
    </submittedName>
</protein>
<evidence type="ECO:0000313" key="1">
    <source>
        <dbReference type="EMBL" id="TNN79678.1"/>
    </source>
</evidence>
<evidence type="ECO:0000313" key="2">
    <source>
        <dbReference type="Proteomes" id="UP000314294"/>
    </source>
</evidence>